<dbReference type="Proteomes" id="UP000533533">
    <property type="component" value="Unassembled WGS sequence"/>
</dbReference>
<gene>
    <name evidence="2" type="ORF">FHX59_002823</name>
</gene>
<reference evidence="2 3" key="1">
    <citation type="submission" date="2020-08" db="EMBL/GenBank/DDBJ databases">
        <title>Genomic Encyclopedia of Type Strains, Phase IV (KMG-V): Genome sequencing to study the core and pangenomes of soil and plant-associated prokaryotes.</title>
        <authorList>
            <person name="Whitman W."/>
        </authorList>
    </citation>
    <scope>NUCLEOTIDE SEQUENCE [LARGE SCALE GENOMIC DNA]</scope>
    <source>
        <strain evidence="2 3">SRMrh-85</strain>
    </source>
</reference>
<proteinExistence type="predicted"/>
<evidence type="ECO:0000256" key="1">
    <source>
        <dbReference type="SAM" id="Phobius"/>
    </source>
</evidence>
<keyword evidence="1" id="KW-1133">Transmembrane helix</keyword>
<feature type="transmembrane region" description="Helical" evidence="1">
    <location>
        <begin position="20"/>
        <end position="38"/>
    </location>
</feature>
<comment type="caution">
    <text evidence="2">The sequence shown here is derived from an EMBL/GenBank/DDBJ whole genome shotgun (WGS) entry which is preliminary data.</text>
</comment>
<dbReference type="Pfam" id="PF25612">
    <property type="entry name" value="DUF7940"/>
    <property type="match status" value="1"/>
</dbReference>
<dbReference type="EMBL" id="JACHVZ010000007">
    <property type="protein sequence ID" value="MBB2928401.1"/>
    <property type="molecule type" value="Genomic_DNA"/>
</dbReference>
<protein>
    <recommendedName>
        <fullName evidence="4">Holin (3TMs family)</fullName>
    </recommendedName>
</protein>
<feature type="transmembrane region" description="Helical" evidence="1">
    <location>
        <begin position="58"/>
        <end position="75"/>
    </location>
</feature>
<dbReference type="InterPro" id="IPR057700">
    <property type="entry name" value="DUF7940"/>
</dbReference>
<keyword evidence="1" id="KW-0812">Transmembrane</keyword>
<organism evidence="2 3">
    <name type="scientific">Paraburkholderia silvatlantica</name>
    <dbReference type="NCBI Taxonomy" id="321895"/>
    <lineage>
        <taxon>Bacteria</taxon>
        <taxon>Pseudomonadati</taxon>
        <taxon>Pseudomonadota</taxon>
        <taxon>Betaproteobacteria</taxon>
        <taxon>Burkholderiales</taxon>
        <taxon>Burkholderiaceae</taxon>
        <taxon>Paraburkholderia</taxon>
    </lineage>
</organism>
<name>A0ABR6FLT5_9BURK</name>
<evidence type="ECO:0000313" key="2">
    <source>
        <dbReference type="EMBL" id="MBB2928401.1"/>
    </source>
</evidence>
<evidence type="ECO:0000313" key="3">
    <source>
        <dbReference type="Proteomes" id="UP000533533"/>
    </source>
</evidence>
<keyword evidence="3" id="KW-1185">Reference proteome</keyword>
<accession>A0ABR6FLT5</accession>
<keyword evidence="1" id="KW-0472">Membrane</keyword>
<sequence length="87" mass="9505">MKIKLVEDWKQAWKWSEMRLLAAGAFVLAAAPHLVGILSDNWPSIAPWVMTFFPKAPATIVPVVGMIITMIARVLEISAHGGHDGAQ</sequence>
<dbReference type="RefSeq" id="WP_110384490.1">
    <property type="nucleotide sequence ID" value="NZ_JACHVZ010000007.1"/>
</dbReference>
<evidence type="ECO:0008006" key="4">
    <source>
        <dbReference type="Google" id="ProtNLM"/>
    </source>
</evidence>